<protein>
    <recommendedName>
        <fullName evidence="4">Membrane protein involved in aromatic hydrocarbon degradation</fullName>
    </recommendedName>
</protein>
<gene>
    <name evidence="2" type="ORF">AMPC_03290</name>
</gene>
<name>A0ABN6N2P9_9BACT</name>
<evidence type="ECO:0000313" key="3">
    <source>
        <dbReference type="Proteomes" id="UP001162734"/>
    </source>
</evidence>
<keyword evidence="3" id="KW-1185">Reference proteome</keyword>
<keyword evidence="1" id="KW-0732">Signal</keyword>
<evidence type="ECO:0000313" key="2">
    <source>
        <dbReference type="EMBL" id="BDG07216.1"/>
    </source>
</evidence>
<accession>A0ABN6N2P9</accession>
<proteinExistence type="predicted"/>
<feature type="chain" id="PRO_5047318309" description="Membrane protein involved in aromatic hydrocarbon degradation" evidence="1">
    <location>
        <begin position="23"/>
        <end position="489"/>
    </location>
</feature>
<sequence length="489" mass="52115">MKRSLSLFAAALLSSTPFIARAQQKAEEKPAAPATPLVTITPYGFVLFNFFENAGQFANPDFGFRATNSNATTNYAAPAGTGQFLGNARQSRIGFRIGMPEALGAKLNGVVEMDFQGGFPNGTSNSEWYRPDPRLRLAYGTATWSTPVGPVTLLAGQDYGLVAPLFATSVAYVANPLFWGAGNLYTRSPQVKLYGELGKDVFGESAGLTYAVAVLDPLSPDQGTTTLGPGNRSRMPALEARVSGLFKANNKTVLELGVSGHYSKERFTVNPTPVTNPSGNDKDITRWITAADVQLSIPFSLPGNTQPLVAFKGEAFAGEDLNMYFSSTFFPTVIGTTATNGSTTDANAKLQDYKAVYEQGMWGQLTITPHDMFQVIAGAGIEQPKYSDLVYTSGTLNGYAAGGSTQVLGKNVQLEGGIIFNASKNWKFSVEVLDTRSTYVQTVATPAIAAVAANPQTADPGKPAVKAQAAVPTTTVEHQQYSFNTQFSF</sequence>
<evidence type="ECO:0000256" key="1">
    <source>
        <dbReference type="SAM" id="SignalP"/>
    </source>
</evidence>
<dbReference type="EMBL" id="AP025592">
    <property type="protein sequence ID" value="BDG07216.1"/>
    <property type="molecule type" value="Genomic_DNA"/>
</dbReference>
<feature type="signal peptide" evidence="1">
    <location>
        <begin position="1"/>
        <end position="22"/>
    </location>
</feature>
<dbReference type="Proteomes" id="UP001162734">
    <property type="component" value="Chromosome"/>
</dbReference>
<evidence type="ECO:0008006" key="4">
    <source>
        <dbReference type="Google" id="ProtNLM"/>
    </source>
</evidence>
<organism evidence="2 3">
    <name type="scientific">Anaeromyxobacter paludicola</name>
    <dbReference type="NCBI Taxonomy" id="2918171"/>
    <lineage>
        <taxon>Bacteria</taxon>
        <taxon>Pseudomonadati</taxon>
        <taxon>Myxococcota</taxon>
        <taxon>Myxococcia</taxon>
        <taxon>Myxococcales</taxon>
        <taxon>Cystobacterineae</taxon>
        <taxon>Anaeromyxobacteraceae</taxon>
        <taxon>Anaeromyxobacter</taxon>
    </lineage>
</organism>
<reference evidence="3" key="1">
    <citation type="journal article" date="2022" name="Int. J. Syst. Evol. Microbiol.">
        <title>Anaeromyxobacter oryzae sp. nov., Anaeromyxobacter diazotrophicus sp. nov. and Anaeromyxobacter paludicola sp. nov., isolated from paddy soils.</title>
        <authorList>
            <person name="Itoh H."/>
            <person name="Xu Z."/>
            <person name="Mise K."/>
            <person name="Masuda Y."/>
            <person name="Ushijima N."/>
            <person name="Hayakawa C."/>
            <person name="Shiratori Y."/>
            <person name="Senoo K."/>
        </authorList>
    </citation>
    <scope>NUCLEOTIDE SEQUENCE [LARGE SCALE GENOMIC DNA]</scope>
    <source>
        <strain evidence="3">Red630</strain>
    </source>
</reference>
<dbReference type="RefSeq" id="WP_248343818.1">
    <property type="nucleotide sequence ID" value="NZ_AP025592.1"/>
</dbReference>